<feature type="non-terminal residue" evidence="2">
    <location>
        <position position="1"/>
    </location>
</feature>
<proteinExistence type="predicted"/>
<feature type="non-terminal residue" evidence="2">
    <location>
        <position position="139"/>
    </location>
</feature>
<dbReference type="GO" id="GO:1990498">
    <property type="term" value="C:mitotic spindle microtubule"/>
    <property type="evidence" value="ECO:0007669"/>
    <property type="project" value="TreeGrafter"/>
</dbReference>
<dbReference type="GO" id="GO:0070652">
    <property type="term" value="C:HAUS complex"/>
    <property type="evidence" value="ECO:0007669"/>
    <property type="project" value="InterPro"/>
</dbReference>
<dbReference type="PANTHER" id="PTHR16151:SF2">
    <property type="entry name" value="HAUS AUGMIN-LIKE COMPLEX SUBUNIT 6"/>
    <property type="match status" value="1"/>
</dbReference>
<evidence type="ECO:0000256" key="1">
    <source>
        <dbReference type="SAM" id="MobiDB-lite"/>
    </source>
</evidence>
<gene>
    <name evidence="2" type="ORF">N306_09700</name>
</gene>
<dbReference type="InterPro" id="IPR026797">
    <property type="entry name" value="HAUS_6"/>
</dbReference>
<reference evidence="2 3" key="1">
    <citation type="submission" date="2014-04" db="EMBL/GenBank/DDBJ databases">
        <title>Genome evolution of avian class.</title>
        <authorList>
            <person name="Zhang G."/>
            <person name="Li C."/>
        </authorList>
    </citation>
    <scope>NUCLEOTIDE SEQUENCE [LARGE SCALE GENOMIC DNA]</scope>
    <source>
        <strain evidence="2">BGI_N306</strain>
    </source>
</reference>
<dbReference type="STRING" id="30419.A0A091W535"/>
<dbReference type="EMBL" id="KK734743">
    <property type="protein sequence ID" value="KFR10589.1"/>
    <property type="molecule type" value="Genomic_DNA"/>
</dbReference>
<name>A0A091W535_OPIHO</name>
<dbReference type="Proteomes" id="UP000053605">
    <property type="component" value="Unassembled WGS sequence"/>
</dbReference>
<dbReference type="PhylomeDB" id="A0A091W535"/>
<accession>A0A091W535</accession>
<dbReference type="GO" id="GO:0051225">
    <property type="term" value="P:spindle assembly"/>
    <property type="evidence" value="ECO:0007669"/>
    <property type="project" value="InterPro"/>
</dbReference>
<sequence>EKPVPPEILENENGESVTSEIWENAGDHVIQAESPVKKEDPLKKARDELAEQVAKIVMSESSQSGEGEGMPLEDLISALAFNPFLTRKQIPRTPENLLTGIRSSCGKAGETEGSSDVEMASTEVMAEEAPVDARPVLQE</sequence>
<feature type="region of interest" description="Disordered" evidence="1">
    <location>
        <begin position="100"/>
        <end position="139"/>
    </location>
</feature>
<keyword evidence="3" id="KW-1185">Reference proteome</keyword>
<dbReference type="AlphaFoldDB" id="A0A091W535"/>
<evidence type="ECO:0000313" key="2">
    <source>
        <dbReference type="EMBL" id="KFR10589.1"/>
    </source>
</evidence>
<dbReference type="PANTHER" id="PTHR16151">
    <property type="entry name" value="HAUS AUGMIN-LIKE COMPLEX SUBUNIT 6"/>
    <property type="match status" value="1"/>
</dbReference>
<dbReference type="GO" id="GO:0008017">
    <property type="term" value="F:microtubule binding"/>
    <property type="evidence" value="ECO:0007669"/>
    <property type="project" value="TreeGrafter"/>
</dbReference>
<evidence type="ECO:0000313" key="3">
    <source>
        <dbReference type="Proteomes" id="UP000053605"/>
    </source>
</evidence>
<organism evidence="2 3">
    <name type="scientific">Opisthocomus hoazin</name>
    <name type="common">Hoatzin</name>
    <name type="synonym">Phasianus hoazin</name>
    <dbReference type="NCBI Taxonomy" id="30419"/>
    <lineage>
        <taxon>Eukaryota</taxon>
        <taxon>Metazoa</taxon>
        <taxon>Chordata</taxon>
        <taxon>Craniata</taxon>
        <taxon>Vertebrata</taxon>
        <taxon>Euteleostomi</taxon>
        <taxon>Archelosauria</taxon>
        <taxon>Archosauria</taxon>
        <taxon>Dinosauria</taxon>
        <taxon>Saurischia</taxon>
        <taxon>Theropoda</taxon>
        <taxon>Coelurosauria</taxon>
        <taxon>Aves</taxon>
        <taxon>Neognathae</taxon>
        <taxon>Neoaves</taxon>
        <taxon>Opisthocomiformes</taxon>
        <taxon>Opisthocomidae</taxon>
        <taxon>Opisthocomus</taxon>
    </lineage>
</organism>
<protein>
    <submittedName>
        <fullName evidence="2">HAUS augmin-like complex subunit 6</fullName>
    </submittedName>
</protein>